<dbReference type="AlphaFoldDB" id="A0A1B9XWH4"/>
<proteinExistence type="predicted"/>
<dbReference type="UniPathway" id="UPA00148"/>
<dbReference type="InterPro" id="IPR014008">
    <property type="entry name" value="Cbl_synth_MTase_CbiT"/>
</dbReference>
<dbReference type="SUPFAM" id="SSF53335">
    <property type="entry name" value="S-adenosyl-L-methionine-dependent methyltransferases"/>
    <property type="match status" value="1"/>
</dbReference>
<protein>
    <recommendedName>
        <fullName evidence="8">Precorrin-6Y C5,15-methyltransferase</fullName>
    </recommendedName>
</protein>
<evidence type="ECO:0000256" key="4">
    <source>
        <dbReference type="ARBA" id="ARBA00022679"/>
    </source>
</evidence>
<keyword evidence="5" id="KW-0949">S-adenosyl-L-methionine</keyword>
<keyword evidence="3" id="KW-0489">Methyltransferase</keyword>
<name>A0A1B9XWH4_9FLAO</name>
<evidence type="ECO:0000256" key="2">
    <source>
        <dbReference type="ARBA" id="ARBA00022573"/>
    </source>
</evidence>
<evidence type="ECO:0000313" key="6">
    <source>
        <dbReference type="EMBL" id="OCK41879.1"/>
    </source>
</evidence>
<evidence type="ECO:0000313" key="7">
    <source>
        <dbReference type="Proteomes" id="UP000093186"/>
    </source>
</evidence>
<dbReference type="InterPro" id="IPR012818">
    <property type="entry name" value="CbiE"/>
</dbReference>
<dbReference type="CDD" id="cd02440">
    <property type="entry name" value="AdoMet_MTases"/>
    <property type="match status" value="1"/>
</dbReference>
<dbReference type="Gene3D" id="3.40.50.150">
    <property type="entry name" value="Vaccinia Virus protein VP39"/>
    <property type="match status" value="1"/>
</dbReference>
<dbReference type="SUPFAM" id="SSF53790">
    <property type="entry name" value="Tetrapyrrole methylase"/>
    <property type="match status" value="1"/>
</dbReference>
<evidence type="ECO:0000256" key="5">
    <source>
        <dbReference type="ARBA" id="ARBA00022691"/>
    </source>
</evidence>
<comment type="caution">
    <text evidence="6">The sequence shown here is derived from an EMBL/GenBank/DDBJ whole genome shotgun (WGS) entry which is preliminary data.</text>
</comment>
<dbReference type="InterPro" id="IPR006365">
    <property type="entry name" value="Cbl_synth_CobL"/>
</dbReference>
<sequence length="392" mass="44077">MDFYLIGISNHPSPKLNDDVLKLIKEAAVFSGGKRHYQLVKSFLPENHTWIEISGKMDALMNQYKKITTTIVVFASGDPFFYGFGNTLQRLLPNAKLSATPYFNSIQLLCHKTQTNYNTLKAVSIHGRDWSALDEALIKRNELIGVLTDNKKTPAEIAKRMLQYGFDNYSITIGEALDGDKEHIELLDLVSCSDKTHDNLNCVLLKQTAPKHKPFGIPDASFIPLTNRANMITKMPIRLSTISSLELQNKTVFWDVGACTGSVAIEAKQHFPHLKIVAFEKRTECTAIIQQNTARFSTPGIDIIIDDFFNLNLNDFKIPDVVFIGGHGGRLKEVLHLIHQLNPAVRFVTNAVRESSSKIFTEELTKLNYIVNTSVIQVNQHNKISIHTAEQK</sequence>
<keyword evidence="4" id="KW-0808">Transferase</keyword>
<evidence type="ECO:0008006" key="8">
    <source>
        <dbReference type="Google" id="ProtNLM"/>
    </source>
</evidence>
<dbReference type="PIRSF" id="PIRSF036428">
    <property type="entry name" value="CobL"/>
    <property type="match status" value="1"/>
</dbReference>
<evidence type="ECO:0000256" key="3">
    <source>
        <dbReference type="ARBA" id="ARBA00022603"/>
    </source>
</evidence>
<dbReference type="InterPro" id="IPR035996">
    <property type="entry name" value="4pyrrol_Methylase_sf"/>
</dbReference>
<dbReference type="Gene3D" id="3.40.1010.10">
    <property type="entry name" value="Cobalt-precorrin-4 Transmethylase, Domain 1"/>
    <property type="match status" value="1"/>
</dbReference>
<dbReference type="PANTHER" id="PTHR43182:SF1">
    <property type="entry name" value="COBALT-PRECORRIN-7 C(5)-METHYLTRANSFERASE"/>
    <property type="match status" value="1"/>
</dbReference>
<keyword evidence="2" id="KW-0169">Cobalamin biosynthesis</keyword>
<dbReference type="CDD" id="cd11644">
    <property type="entry name" value="Precorrin-6Y-MT"/>
    <property type="match status" value="1"/>
</dbReference>
<accession>A0A1B9XWH4</accession>
<dbReference type="GO" id="GO:0032259">
    <property type="term" value="P:methylation"/>
    <property type="evidence" value="ECO:0007669"/>
    <property type="project" value="UniProtKB-KW"/>
</dbReference>
<dbReference type="Proteomes" id="UP000093186">
    <property type="component" value="Unassembled WGS sequence"/>
</dbReference>
<dbReference type="InterPro" id="IPR014777">
    <property type="entry name" value="4pyrrole_Mease_sub1"/>
</dbReference>
<dbReference type="NCBIfam" id="TIGR02467">
    <property type="entry name" value="CbiE"/>
    <property type="match status" value="1"/>
</dbReference>
<gene>
    <name evidence="6" type="ORF">BA195_13540</name>
</gene>
<dbReference type="GO" id="GO:0008276">
    <property type="term" value="F:protein methyltransferase activity"/>
    <property type="evidence" value="ECO:0007669"/>
    <property type="project" value="InterPro"/>
</dbReference>
<dbReference type="NCBIfam" id="TIGR02469">
    <property type="entry name" value="CbiT"/>
    <property type="match status" value="1"/>
</dbReference>
<dbReference type="PANTHER" id="PTHR43182">
    <property type="entry name" value="COBALT-PRECORRIN-6B C(15)-METHYLTRANSFERASE (DECARBOXYLATING)"/>
    <property type="match status" value="1"/>
</dbReference>
<dbReference type="EMBL" id="MAKX01000042">
    <property type="protein sequence ID" value="OCK41879.1"/>
    <property type="molecule type" value="Genomic_DNA"/>
</dbReference>
<dbReference type="InterPro" id="IPR050714">
    <property type="entry name" value="Cobalamin_biosynth_MTase"/>
</dbReference>
<dbReference type="InterPro" id="IPR029063">
    <property type="entry name" value="SAM-dependent_MTases_sf"/>
</dbReference>
<dbReference type="STRING" id="447689.BA195_13540"/>
<dbReference type="GO" id="GO:0009236">
    <property type="term" value="P:cobalamin biosynthetic process"/>
    <property type="evidence" value="ECO:0007669"/>
    <property type="project" value="UniProtKB-UniPathway"/>
</dbReference>
<organism evidence="6 7">
    <name type="scientific">Tenacibaculum soleae</name>
    <dbReference type="NCBI Taxonomy" id="447689"/>
    <lineage>
        <taxon>Bacteria</taxon>
        <taxon>Pseudomonadati</taxon>
        <taxon>Bacteroidota</taxon>
        <taxon>Flavobacteriia</taxon>
        <taxon>Flavobacteriales</taxon>
        <taxon>Flavobacteriaceae</taxon>
        <taxon>Tenacibaculum</taxon>
    </lineage>
</organism>
<reference evidence="6 7" key="1">
    <citation type="submission" date="2016-06" db="EMBL/GenBank/DDBJ databases">
        <title>Draft Genome Sequence of Tenacibaculum soleae UCD-KL19.</title>
        <authorList>
            <person name="Eisen J.A."/>
            <person name="Coil D.A."/>
            <person name="Lujan K.M."/>
        </authorList>
    </citation>
    <scope>NUCLEOTIDE SEQUENCE [LARGE SCALE GENOMIC DNA]</scope>
    <source>
        <strain evidence="6 7">UCD-KL19</strain>
    </source>
</reference>
<keyword evidence="7" id="KW-1185">Reference proteome</keyword>
<comment type="pathway">
    <text evidence="1">Cofactor biosynthesis; adenosylcobalamin biosynthesis.</text>
</comment>
<evidence type="ECO:0000256" key="1">
    <source>
        <dbReference type="ARBA" id="ARBA00004953"/>
    </source>
</evidence>